<keyword evidence="1" id="KW-0325">Glycoprotein</keyword>
<dbReference type="GO" id="GO:0006508">
    <property type="term" value="P:proteolysis"/>
    <property type="evidence" value="ECO:0007669"/>
    <property type="project" value="InterPro"/>
</dbReference>
<dbReference type="Pfam" id="PF00326">
    <property type="entry name" value="Peptidase_S9"/>
    <property type="match status" value="1"/>
</dbReference>
<reference evidence="5" key="1">
    <citation type="submission" date="2016-04" db="EMBL/GenBank/DDBJ databases">
        <authorList>
            <person name="Evans L.H."/>
            <person name="Alamgir A."/>
            <person name="Owens N."/>
            <person name="Weber N.D."/>
            <person name="Virtaneva K."/>
            <person name="Barbian K."/>
            <person name="Babar A."/>
            <person name="Rosenke K."/>
        </authorList>
    </citation>
    <scope>NUCLEOTIDE SEQUENCE</scope>
    <source>
        <strain evidence="5">86-2</strain>
    </source>
</reference>
<evidence type="ECO:0000313" key="5">
    <source>
        <dbReference type="EMBL" id="SBV91592.1"/>
    </source>
</evidence>
<feature type="signal peptide" evidence="2">
    <location>
        <begin position="1"/>
        <end position="19"/>
    </location>
</feature>
<dbReference type="GO" id="GO:0008236">
    <property type="term" value="F:serine-type peptidase activity"/>
    <property type="evidence" value="ECO:0007669"/>
    <property type="project" value="InterPro"/>
</dbReference>
<dbReference type="FunFam" id="3.40.50.1820:FF:000003">
    <property type="entry name" value="Dipeptidyl peptidase 4"/>
    <property type="match status" value="1"/>
</dbReference>
<evidence type="ECO:0000259" key="3">
    <source>
        <dbReference type="Pfam" id="PF00326"/>
    </source>
</evidence>
<protein>
    <recommendedName>
        <fullName evidence="6">Dipeptidyl-peptidase IV</fullName>
    </recommendedName>
</protein>
<evidence type="ECO:0008006" key="6">
    <source>
        <dbReference type="Google" id="ProtNLM"/>
    </source>
</evidence>
<gene>
    <name evidence="5" type="ORF">KL86DYS2_10212</name>
</gene>
<evidence type="ECO:0000256" key="1">
    <source>
        <dbReference type="ARBA" id="ARBA00023180"/>
    </source>
</evidence>
<dbReference type="GO" id="GO:0008239">
    <property type="term" value="F:dipeptidyl-peptidase activity"/>
    <property type="evidence" value="ECO:0007669"/>
    <property type="project" value="TreeGrafter"/>
</dbReference>
<dbReference type="Pfam" id="PF00930">
    <property type="entry name" value="DPPIV_N"/>
    <property type="match status" value="1"/>
</dbReference>
<dbReference type="Gene3D" id="3.40.50.1820">
    <property type="entry name" value="alpha/beta hydrolase"/>
    <property type="match status" value="1"/>
</dbReference>
<dbReference type="Gene3D" id="2.140.10.30">
    <property type="entry name" value="Dipeptidylpeptidase IV, N-terminal domain"/>
    <property type="match status" value="1"/>
</dbReference>
<feature type="domain" description="Peptidase S9 prolyl oligopeptidase catalytic" evidence="3">
    <location>
        <begin position="524"/>
        <end position="716"/>
    </location>
</feature>
<feature type="chain" id="PRO_5012126070" description="Dipeptidyl-peptidase IV" evidence="2">
    <location>
        <begin position="20"/>
        <end position="717"/>
    </location>
</feature>
<dbReference type="PANTHER" id="PTHR11731">
    <property type="entry name" value="PROTEASE FAMILY S9B,C DIPEPTIDYL-PEPTIDASE IV-RELATED"/>
    <property type="match status" value="1"/>
</dbReference>
<feature type="domain" description="Dipeptidylpeptidase IV N-terminal" evidence="4">
    <location>
        <begin position="93"/>
        <end position="435"/>
    </location>
</feature>
<evidence type="ECO:0000259" key="4">
    <source>
        <dbReference type="Pfam" id="PF00930"/>
    </source>
</evidence>
<sequence length="717" mass="81460">MKNVLGLLLACFFLTTASAQRLDLMDINSGKYSARGVQPVVSSADGESYFQADNKNTMIIKYSYKTGLPTDTLFNVNKARECTFSSFQGFIISPDEKRLVVYNDYEPIYRHSFKANYYYYDIRRNLVRKLTENKEKQSIPTFSKDGRMLAYVINNNIWLVKFDYDTESQITKDGALGKIINGGTDWVYEEEFATTSIMDFSEDGRLLAFVRFDETNVPEYSMQMYENKLYPTSFSFKYPKAGEQNSKVTCNVFDIDSKTIRKMNIPDNVEYIPRIQFLPTGDDLAIMTLNREQNKFDLFLANARSSVCRSILHEENSRYIDSELLNYIYFFGNQFVYVSEKDGYSHIYLYDKNGAQQKKLTSGNYDVTSLLAVDPISKTVFYEAAEDSPLQRAIYKVDMVKGIKTKLSAKQGTNAATFSKNGKYYINSYTNISIPRIVTVHDATGKELRVLEDNAKLKNILAGLNLPKKEFITVKAADGQDLNAYIMKPVDFNPSRKYPLVMVQYSGPNSQQVADKYGVDWTDYLTTQGFIVACVDGRGTAARGEDFRKCTYMNLGIYESDDQAAAARHFASLPYIDGSKIAIWGWSYGGYNVLMSMSRGNGVFKAGVAIAPVTDWKFYDSVYAERFMRTPQQNEAGYQSGSPILLANKLEGNLLLIHGSADDNVHFQNTMDYAAALVKANKQFDMFVFTDKDHSIRGAANRTYLFEKVIKFLKTNM</sequence>
<dbReference type="RefSeq" id="WP_296946242.1">
    <property type="nucleotide sequence ID" value="NZ_LT599021.1"/>
</dbReference>
<dbReference type="AlphaFoldDB" id="A0A212IWQ7"/>
<evidence type="ECO:0000256" key="2">
    <source>
        <dbReference type="SAM" id="SignalP"/>
    </source>
</evidence>
<keyword evidence="2" id="KW-0732">Signal</keyword>
<dbReference type="InterPro" id="IPR029058">
    <property type="entry name" value="AB_hydrolase_fold"/>
</dbReference>
<dbReference type="InterPro" id="IPR050278">
    <property type="entry name" value="Serine_Prot_S9B/DPPIV"/>
</dbReference>
<dbReference type="SUPFAM" id="SSF82171">
    <property type="entry name" value="DPP6 N-terminal domain-like"/>
    <property type="match status" value="1"/>
</dbReference>
<proteinExistence type="predicted"/>
<dbReference type="EMBL" id="FLUL01000001">
    <property type="protein sequence ID" value="SBV91592.1"/>
    <property type="molecule type" value="Genomic_DNA"/>
</dbReference>
<dbReference type="InterPro" id="IPR002469">
    <property type="entry name" value="Peptidase_S9B_N"/>
</dbReference>
<dbReference type="InterPro" id="IPR001375">
    <property type="entry name" value="Peptidase_S9_cat"/>
</dbReference>
<name>A0A212IWQ7_9BACT</name>
<organism evidence="5">
    <name type="scientific">uncultured Dysgonomonas sp</name>
    <dbReference type="NCBI Taxonomy" id="206096"/>
    <lineage>
        <taxon>Bacteria</taxon>
        <taxon>Pseudomonadati</taxon>
        <taxon>Bacteroidota</taxon>
        <taxon>Bacteroidia</taxon>
        <taxon>Bacteroidales</taxon>
        <taxon>Dysgonomonadaceae</taxon>
        <taxon>Dysgonomonas</taxon>
        <taxon>environmental samples</taxon>
    </lineage>
</organism>
<dbReference type="SUPFAM" id="SSF53474">
    <property type="entry name" value="alpha/beta-Hydrolases"/>
    <property type="match status" value="1"/>
</dbReference>
<accession>A0A212IWQ7</accession>
<dbReference type="PANTHER" id="PTHR11731:SF193">
    <property type="entry name" value="DIPEPTIDYL PEPTIDASE 9"/>
    <property type="match status" value="1"/>
</dbReference>